<reference evidence="11" key="1">
    <citation type="submission" date="2022-11" db="EMBL/GenBank/DDBJ databases">
        <title>Genome Sequence of Cubamyces cubensis.</title>
        <authorList>
            <person name="Buettner E."/>
        </authorList>
    </citation>
    <scope>NUCLEOTIDE SEQUENCE</scope>
    <source>
        <strain evidence="11">MPL-01</strain>
    </source>
</reference>
<evidence type="ECO:0000259" key="10">
    <source>
        <dbReference type="PROSITE" id="PS51695"/>
    </source>
</evidence>
<sequence length="1190" mass="129883">MHVPHLDPSSITSSANPPPDERPGGVLPNHQLAPEQDTSPTPVLSLRHSGTRTIPRSTFSVSHDIHPYASFDWSVPTEQYYVNVAEALSFNLDELGVHHAQDMSPSRVVTWLAVYLALSFYSVDVLIEVPDIVILLEQLVKRDSRFTLIGSKLYCVLQEVEEYDEAAASPSAHELLRPTGMPVQFSRTGIMGLPVNITSTHKVRELGIEVLHPAILIIIKLERWFANHAATGLQAVRKAVSHHHDIRFIIFWLSESGESIRFHEYHGKTKPEVLVMVRQYHNKYSGDVEQMVKLRAIMPDDWDDMLASTLGHEEGSNLPPPLPVLRPYTLCVSSIGVPMIASLLLSDDPVSLRSNEWQDRCYPLPRAPKLEGAGAWLWVWEVEMMRRISQLGMYPPTFTASTAAIWSVPVPRCGRKKLRVPPNGKAISNNPHKIPSMVGTYKFLIRQGAMLFDTVKVTSCPALLSFHTNGRAMTRTSARAHGEKAVAMVPAGNVHDFLMRLAPNLHKTERVCALEICRMLLPSRLLLALVLGLTSVGTFASPLVPRVPHESRSILPRGWAPVRRAESDFILPLRIGLAQSNLEALEEFLLDVSDPESPNYGGHWSPAKVAATFRPSSESVDTVRGWLAESGIGAERVRLTPGASWLVANVTVAEAEELLGTEYYVYEHADSGHKQVGCDKAYHLPEHVSKHVELITPTIHFDKKVRRSVEGRSVKSKVGTPGSGPVSPKTTGTIKKEANWQAFFRYRPSSTNWRTATSRSPPICLRALYSFIYDPVATYKNSIGIVEYTPQVYIPSDLDMFFSNFSKSQIGERPDLKSIDGGTIDIPYAVGFGYNGESNLDLQYSMSLVGKQPVTLYQTGDDVEGASFDTLLDALDGSFCSYEGGDSPFYDPSYPDPFGGYEGSLDCGTVAPANVISTSYSYDEWELSPAYMQRQCNEYAKVKFCLLFSSGLIAFAVAHAIGQLGLMGVTILYSSGDYGVAGNGGICLDSTGEPAFPGTAFAPSFPGGCPYITSVGATQVNPGAKVTDPESACMQVIYSGGGFSNVFPMPSWQKSAVESYLSNYPPGYPEGTYNTSGSRAYPDLSANGANYVVAINGEYELVYGTSASSPVTASILSAVNDARLAIGKKPIGFINPTIYSPAFQHAFNDITSGTNPGCSTNGFAAQPGWDPVTGVGTPNFVKLLAAYLLL</sequence>
<dbReference type="InterPro" id="IPR015366">
    <property type="entry name" value="S53_propep"/>
</dbReference>
<dbReference type="CDD" id="cd11377">
    <property type="entry name" value="Pro-peptidase_S53"/>
    <property type="match status" value="1"/>
</dbReference>
<evidence type="ECO:0000256" key="8">
    <source>
        <dbReference type="PROSITE-ProRule" id="PRU01032"/>
    </source>
</evidence>
<dbReference type="GO" id="GO:0006508">
    <property type="term" value="P:proteolysis"/>
    <property type="evidence" value="ECO:0007669"/>
    <property type="project" value="UniProtKB-KW"/>
</dbReference>
<name>A0AAD7U2D9_9APHY</name>
<dbReference type="InterPro" id="IPR030400">
    <property type="entry name" value="Sedolisin_dom"/>
</dbReference>
<organism evidence="11 12">
    <name type="scientific">Trametes cubensis</name>
    <dbReference type="NCBI Taxonomy" id="1111947"/>
    <lineage>
        <taxon>Eukaryota</taxon>
        <taxon>Fungi</taxon>
        <taxon>Dikarya</taxon>
        <taxon>Basidiomycota</taxon>
        <taxon>Agaricomycotina</taxon>
        <taxon>Agaricomycetes</taxon>
        <taxon>Polyporales</taxon>
        <taxon>Polyporaceae</taxon>
        <taxon>Trametes</taxon>
    </lineage>
</organism>
<comment type="subcellular location">
    <subcellularLocation>
        <location evidence="1">Secreted</location>
        <location evidence="1">Extracellular space</location>
    </subcellularLocation>
</comment>
<keyword evidence="6 8" id="KW-0106">Calcium</keyword>
<dbReference type="GO" id="GO:0004252">
    <property type="term" value="F:serine-type endopeptidase activity"/>
    <property type="evidence" value="ECO:0007669"/>
    <property type="project" value="UniProtKB-UniRule"/>
</dbReference>
<feature type="binding site" evidence="8">
    <location>
        <position position="1150"/>
    </location>
    <ligand>
        <name>Ca(2+)</name>
        <dbReference type="ChEBI" id="CHEBI:29108"/>
    </ligand>
</feature>
<dbReference type="GO" id="GO:0005576">
    <property type="term" value="C:extracellular region"/>
    <property type="evidence" value="ECO:0007669"/>
    <property type="project" value="UniProtKB-SubCell"/>
</dbReference>
<keyword evidence="7" id="KW-0865">Zymogen</keyword>
<comment type="caution">
    <text evidence="11">The sequence shown here is derived from an EMBL/GenBank/DDBJ whole genome shotgun (WGS) entry which is preliminary data.</text>
</comment>
<dbReference type="PANTHER" id="PTHR14218">
    <property type="entry name" value="PROTEASE S8 TRIPEPTIDYL PEPTIDASE I CLN2"/>
    <property type="match status" value="1"/>
</dbReference>
<dbReference type="Pfam" id="PF09286">
    <property type="entry name" value="Pro-kuma_activ"/>
    <property type="match status" value="1"/>
</dbReference>
<dbReference type="SUPFAM" id="SSF52743">
    <property type="entry name" value="Subtilisin-like"/>
    <property type="match status" value="1"/>
</dbReference>
<dbReference type="InterPro" id="IPR036852">
    <property type="entry name" value="Peptidase_S8/S53_dom_sf"/>
</dbReference>
<feature type="region of interest" description="Disordered" evidence="9">
    <location>
        <begin position="1"/>
        <end position="47"/>
    </location>
</feature>
<keyword evidence="12" id="KW-1185">Reference proteome</keyword>
<keyword evidence="4 8" id="KW-0378">Hydrolase</keyword>
<feature type="domain" description="Peptidase S53" evidence="10">
    <location>
        <begin position="759"/>
        <end position="1190"/>
    </location>
</feature>
<keyword evidence="5 8" id="KW-0720">Serine protease</keyword>
<evidence type="ECO:0000313" key="12">
    <source>
        <dbReference type="Proteomes" id="UP001215151"/>
    </source>
</evidence>
<evidence type="ECO:0000256" key="5">
    <source>
        <dbReference type="ARBA" id="ARBA00022825"/>
    </source>
</evidence>
<dbReference type="GO" id="GO:0046872">
    <property type="term" value="F:metal ion binding"/>
    <property type="evidence" value="ECO:0007669"/>
    <property type="project" value="UniProtKB-UniRule"/>
</dbReference>
<protein>
    <recommendedName>
        <fullName evidence="10">Peptidase S53 domain-containing protein</fullName>
    </recommendedName>
</protein>
<keyword evidence="3 8" id="KW-0479">Metal-binding</keyword>
<evidence type="ECO:0000256" key="4">
    <source>
        <dbReference type="ARBA" id="ARBA00022801"/>
    </source>
</evidence>
<feature type="region of interest" description="Disordered" evidence="9">
    <location>
        <begin position="712"/>
        <end position="731"/>
    </location>
</feature>
<gene>
    <name evidence="11" type="ORF">ONZ51_g994</name>
</gene>
<dbReference type="CDD" id="cd04056">
    <property type="entry name" value="Peptidases_S53"/>
    <property type="match status" value="1"/>
</dbReference>
<evidence type="ECO:0000256" key="2">
    <source>
        <dbReference type="ARBA" id="ARBA00022670"/>
    </source>
</evidence>
<dbReference type="InterPro" id="IPR050819">
    <property type="entry name" value="Tripeptidyl-peptidase_I"/>
</dbReference>
<proteinExistence type="predicted"/>
<accession>A0AAD7U2D9</accession>
<dbReference type="GO" id="GO:0008240">
    <property type="term" value="F:tripeptidyl-peptidase activity"/>
    <property type="evidence" value="ECO:0007669"/>
    <property type="project" value="TreeGrafter"/>
</dbReference>
<evidence type="ECO:0000256" key="3">
    <source>
        <dbReference type="ARBA" id="ARBA00022723"/>
    </source>
</evidence>
<evidence type="ECO:0000256" key="7">
    <source>
        <dbReference type="ARBA" id="ARBA00023145"/>
    </source>
</evidence>
<evidence type="ECO:0000256" key="9">
    <source>
        <dbReference type="SAM" id="MobiDB-lite"/>
    </source>
</evidence>
<evidence type="ECO:0000256" key="6">
    <source>
        <dbReference type="ARBA" id="ARBA00022837"/>
    </source>
</evidence>
<dbReference type="AlphaFoldDB" id="A0AAD7U2D9"/>
<dbReference type="Gene3D" id="3.40.50.200">
    <property type="entry name" value="Peptidase S8/S53 domain"/>
    <property type="match status" value="1"/>
</dbReference>
<dbReference type="SMART" id="SM00944">
    <property type="entry name" value="Pro-kuma_activ"/>
    <property type="match status" value="1"/>
</dbReference>
<feature type="active site" description="Charge relay system" evidence="8">
    <location>
        <position position="837"/>
    </location>
</feature>
<feature type="active site" description="Charge relay system" evidence="8">
    <location>
        <position position="1106"/>
    </location>
</feature>
<evidence type="ECO:0000256" key="1">
    <source>
        <dbReference type="ARBA" id="ARBA00004239"/>
    </source>
</evidence>
<comment type="cofactor">
    <cofactor evidence="8">
        <name>Ca(2+)</name>
        <dbReference type="ChEBI" id="CHEBI:29108"/>
    </cofactor>
    <text evidence="8">Binds 1 Ca(2+) ion per subunit.</text>
</comment>
<dbReference type="SUPFAM" id="SSF54897">
    <property type="entry name" value="Protease propeptides/inhibitors"/>
    <property type="match status" value="1"/>
</dbReference>
<dbReference type="PANTHER" id="PTHR14218:SF19">
    <property type="entry name" value="SERINE PROTEASE AORO, PUTATIVE (AFU_ORTHOLOGUE AFUA_6G10250)-RELATED"/>
    <property type="match status" value="1"/>
</dbReference>
<feature type="active site" description="Charge relay system" evidence="8">
    <location>
        <position position="841"/>
    </location>
</feature>
<keyword evidence="2 8" id="KW-0645">Protease</keyword>
<dbReference type="EMBL" id="JAPEVG010000013">
    <property type="protein sequence ID" value="KAJ8496609.1"/>
    <property type="molecule type" value="Genomic_DNA"/>
</dbReference>
<feature type="binding site" evidence="8">
    <location>
        <position position="1168"/>
    </location>
    <ligand>
        <name>Ca(2+)</name>
        <dbReference type="ChEBI" id="CHEBI:29108"/>
    </ligand>
</feature>
<feature type="binding site" evidence="8">
    <location>
        <position position="1149"/>
    </location>
    <ligand>
        <name>Ca(2+)</name>
        <dbReference type="ChEBI" id="CHEBI:29108"/>
    </ligand>
</feature>
<dbReference type="Proteomes" id="UP001215151">
    <property type="component" value="Unassembled WGS sequence"/>
</dbReference>
<evidence type="ECO:0000313" key="11">
    <source>
        <dbReference type="EMBL" id="KAJ8496609.1"/>
    </source>
</evidence>
<feature type="binding site" evidence="8">
    <location>
        <position position="1170"/>
    </location>
    <ligand>
        <name>Ca(2+)</name>
        <dbReference type="ChEBI" id="CHEBI:29108"/>
    </ligand>
</feature>
<dbReference type="PROSITE" id="PS51695">
    <property type="entry name" value="SEDOLISIN"/>
    <property type="match status" value="1"/>
</dbReference>